<keyword evidence="1" id="KW-0175">Coiled coil</keyword>
<protein>
    <submittedName>
        <fullName evidence="2">Uncharacterized protein</fullName>
    </submittedName>
</protein>
<name>F2J0J1_POLGS</name>
<dbReference type="OrthoDB" id="9814981at2"/>
<dbReference type="PATRIC" id="fig|991905.3.peg.1258"/>
<evidence type="ECO:0000313" key="3">
    <source>
        <dbReference type="Proteomes" id="UP000008130"/>
    </source>
</evidence>
<dbReference type="KEGG" id="pgv:SL003B_1230"/>
<evidence type="ECO:0000256" key="1">
    <source>
        <dbReference type="SAM" id="Coils"/>
    </source>
</evidence>
<dbReference type="STRING" id="991905.SL003B_1230"/>
<dbReference type="EMBL" id="CP002568">
    <property type="protein sequence ID" value="ADZ69658.1"/>
    <property type="molecule type" value="Genomic_DNA"/>
</dbReference>
<dbReference type="HOGENOM" id="CLU_171631_0_0_5"/>
<keyword evidence="3" id="KW-1185">Reference proteome</keyword>
<dbReference type="Pfam" id="PF20370">
    <property type="entry name" value="DUF6665"/>
    <property type="match status" value="1"/>
</dbReference>
<sequence length="120" mass="12825">MSIRPPKQLSDAAQDPLAAALQHEAMAEKAGTLARLTGKLEAALAALAETEARLAAAGDDVPRLEARREERLALAGEALWHVVIQRELCGLRRHGAFLDHMGVPKPVRLRMGPAVIPAKG</sequence>
<dbReference type="Proteomes" id="UP000008130">
    <property type="component" value="Chromosome"/>
</dbReference>
<proteinExistence type="predicted"/>
<dbReference type="RefSeq" id="WP_013651976.1">
    <property type="nucleotide sequence ID" value="NC_015259.1"/>
</dbReference>
<accession>F2J0J1</accession>
<dbReference type="eggNOG" id="ENOG50333TM">
    <property type="taxonomic scope" value="Bacteria"/>
</dbReference>
<dbReference type="AlphaFoldDB" id="F2J0J1"/>
<reference evidence="2 3" key="1">
    <citation type="journal article" date="2011" name="J. Bacteriol.">
        <title>Complete genome sequence of Polymorphum gilvum SL003B-26A1T, a crude oil-degrading bacterium from oil-polluted saline soil.</title>
        <authorList>
            <person name="Li S.G."/>
            <person name="Tang Y.Q."/>
            <person name="Nie Y."/>
            <person name="Cai M."/>
            <person name="Wu X.L."/>
        </authorList>
    </citation>
    <scope>NUCLEOTIDE SEQUENCE [LARGE SCALE GENOMIC DNA]</scope>
    <source>
        <strain evidence="3">LMG 25793 / CGMCC 1.9160 / SL003B-26A1</strain>
    </source>
</reference>
<feature type="coiled-coil region" evidence="1">
    <location>
        <begin position="33"/>
        <end position="67"/>
    </location>
</feature>
<gene>
    <name evidence="2" type="ordered locus">SL003B_1230</name>
</gene>
<dbReference type="InterPro" id="IPR046606">
    <property type="entry name" value="DUF6665"/>
</dbReference>
<organism evidence="2 3">
    <name type="scientific">Polymorphum gilvum (strain LMG 25793 / CGMCC 1.9160 / SL003B-26A1)</name>
    <dbReference type="NCBI Taxonomy" id="991905"/>
    <lineage>
        <taxon>Bacteria</taxon>
        <taxon>Pseudomonadati</taxon>
        <taxon>Pseudomonadota</taxon>
        <taxon>Alphaproteobacteria</taxon>
        <taxon>Rhodobacterales</taxon>
        <taxon>Paracoccaceae</taxon>
        <taxon>Polymorphum</taxon>
    </lineage>
</organism>
<evidence type="ECO:0000313" key="2">
    <source>
        <dbReference type="EMBL" id="ADZ69658.1"/>
    </source>
</evidence>